<dbReference type="EMBL" id="PYSV01000005">
    <property type="protein sequence ID" value="PTA68518.1"/>
    <property type="molecule type" value="Genomic_DNA"/>
</dbReference>
<evidence type="ECO:0000256" key="4">
    <source>
        <dbReference type="PROSITE-ProRule" id="PRU00335"/>
    </source>
</evidence>
<dbReference type="PANTHER" id="PTHR30055">
    <property type="entry name" value="HTH-TYPE TRANSCRIPTIONAL REGULATOR RUTR"/>
    <property type="match status" value="1"/>
</dbReference>
<accession>A0A2T3W9D6</accession>
<dbReference type="GO" id="GO:0000976">
    <property type="term" value="F:transcription cis-regulatory region binding"/>
    <property type="evidence" value="ECO:0007669"/>
    <property type="project" value="TreeGrafter"/>
</dbReference>
<dbReference type="Proteomes" id="UP000240317">
    <property type="component" value="Unassembled WGS sequence"/>
</dbReference>
<evidence type="ECO:0000259" key="5">
    <source>
        <dbReference type="PROSITE" id="PS50977"/>
    </source>
</evidence>
<reference evidence="6 7" key="1">
    <citation type="submission" date="2018-03" db="EMBL/GenBank/DDBJ databases">
        <title>Draft genome of Deinococcus sp. OD32.</title>
        <authorList>
            <person name="Wang X.-P."/>
            <person name="Du Z.-J."/>
        </authorList>
    </citation>
    <scope>NUCLEOTIDE SEQUENCE [LARGE SCALE GENOMIC DNA]</scope>
    <source>
        <strain evidence="6 7">OD32</strain>
    </source>
</reference>
<keyword evidence="3" id="KW-0804">Transcription</keyword>
<protein>
    <submittedName>
        <fullName evidence="6">TetR/AcrR family transcriptional regulator</fullName>
    </submittedName>
</protein>
<dbReference type="PROSITE" id="PS50977">
    <property type="entry name" value="HTH_TETR_2"/>
    <property type="match status" value="1"/>
</dbReference>
<dbReference type="PRINTS" id="PR00455">
    <property type="entry name" value="HTHTETR"/>
</dbReference>
<dbReference type="InterPro" id="IPR001647">
    <property type="entry name" value="HTH_TetR"/>
</dbReference>
<gene>
    <name evidence="6" type="ORF">C8263_06885</name>
</gene>
<dbReference type="GO" id="GO:0003700">
    <property type="term" value="F:DNA-binding transcription factor activity"/>
    <property type="evidence" value="ECO:0007669"/>
    <property type="project" value="TreeGrafter"/>
</dbReference>
<dbReference type="InterPro" id="IPR050109">
    <property type="entry name" value="HTH-type_TetR-like_transc_reg"/>
</dbReference>
<dbReference type="SUPFAM" id="SSF46689">
    <property type="entry name" value="Homeodomain-like"/>
    <property type="match status" value="1"/>
</dbReference>
<evidence type="ECO:0000256" key="2">
    <source>
        <dbReference type="ARBA" id="ARBA00023125"/>
    </source>
</evidence>
<dbReference type="FunFam" id="1.10.10.60:FF:000141">
    <property type="entry name" value="TetR family transcriptional regulator"/>
    <property type="match status" value="1"/>
</dbReference>
<organism evidence="6 7">
    <name type="scientific">Deinococcus arcticus</name>
    <dbReference type="NCBI Taxonomy" id="2136176"/>
    <lineage>
        <taxon>Bacteria</taxon>
        <taxon>Thermotogati</taxon>
        <taxon>Deinococcota</taxon>
        <taxon>Deinococci</taxon>
        <taxon>Deinococcales</taxon>
        <taxon>Deinococcaceae</taxon>
        <taxon>Deinococcus</taxon>
    </lineage>
</organism>
<keyword evidence="2 4" id="KW-0238">DNA-binding</keyword>
<dbReference type="PANTHER" id="PTHR30055:SF184">
    <property type="entry name" value="HTH-TYPE TRANSCRIPTIONAL REGULATOR ETHR"/>
    <property type="match status" value="1"/>
</dbReference>
<dbReference type="RefSeq" id="WP_107137392.1">
    <property type="nucleotide sequence ID" value="NZ_PYSV01000005.1"/>
</dbReference>
<dbReference type="InterPro" id="IPR009057">
    <property type="entry name" value="Homeodomain-like_sf"/>
</dbReference>
<dbReference type="Gene3D" id="1.10.357.10">
    <property type="entry name" value="Tetracycline Repressor, domain 2"/>
    <property type="match status" value="1"/>
</dbReference>
<name>A0A2T3W9D6_9DEIO</name>
<feature type="domain" description="HTH tetR-type" evidence="5">
    <location>
        <begin position="13"/>
        <end position="73"/>
    </location>
</feature>
<keyword evidence="1" id="KW-0805">Transcription regulation</keyword>
<comment type="caution">
    <text evidence="6">The sequence shown here is derived from an EMBL/GenBank/DDBJ whole genome shotgun (WGS) entry which is preliminary data.</text>
</comment>
<dbReference type="Pfam" id="PF00440">
    <property type="entry name" value="TetR_N"/>
    <property type="match status" value="1"/>
</dbReference>
<evidence type="ECO:0000256" key="1">
    <source>
        <dbReference type="ARBA" id="ARBA00023015"/>
    </source>
</evidence>
<feature type="DNA-binding region" description="H-T-H motif" evidence="4">
    <location>
        <begin position="36"/>
        <end position="55"/>
    </location>
</feature>
<keyword evidence="7" id="KW-1185">Reference proteome</keyword>
<dbReference type="OrthoDB" id="9815924at2"/>
<evidence type="ECO:0000313" key="6">
    <source>
        <dbReference type="EMBL" id="PTA68518.1"/>
    </source>
</evidence>
<evidence type="ECO:0000256" key="3">
    <source>
        <dbReference type="ARBA" id="ARBA00023163"/>
    </source>
</evidence>
<proteinExistence type="predicted"/>
<sequence length="200" mass="21132">MPTADSRKRLPSADRRQQILDTAAALFVERGFEAVGMGDLAAALGTSRATVYSYFSSPEGILDALLGERLLQLLGRLEPLLAHLPRPGPGSPGLIEPVFQFLLAERDTLALLHSGGGPSFHARQTHFLSEVARRLPLDPATPGHGHATLLLIVTTLLGALAHRAISDPALNPDELARTLGAFVRGGVLAAASEMPGAEQE</sequence>
<dbReference type="AlphaFoldDB" id="A0A2T3W9D6"/>
<evidence type="ECO:0000313" key="7">
    <source>
        <dbReference type="Proteomes" id="UP000240317"/>
    </source>
</evidence>